<reference evidence="3 4" key="1">
    <citation type="submission" date="2022-03" db="EMBL/GenBank/DDBJ databases">
        <title>Complete genome of Streptomyces rimosus ssp. rimosus R7 (=ATCC 10970).</title>
        <authorList>
            <person name="Beganovic S."/>
            <person name="Ruckert C."/>
            <person name="Busche T."/>
            <person name="Kalinowski J."/>
            <person name="Wittmann C."/>
        </authorList>
    </citation>
    <scope>NUCLEOTIDE SEQUENCE [LARGE SCALE GENOMIC DNA]</scope>
    <source>
        <strain evidence="3 4">R7</strain>
    </source>
</reference>
<dbReference type="RefSeq" id="WP_003979828.1">
    <property type="nucleotide sequence ID" value="NZ_CP043497.1"/>
</dbReference>
<feature type="region of interest" description="Disordered" evidence="1">
    <location>
        <begin position="55"/>
        <end position="75"/>
    </location>
</feature>
<gene>
    <name evidence="3" type="ORF">SRIMR7_23550</name>
</gene>
<protein>
    <recommendedName>
        <fullName evidence="5">Integral membrane protein</fullName>
    </recommendedName>
</protein>
<evidence type="ECO:0000313" key="4">
    <source>
        <dbReference type="Proteomes" id="UP000829494"/>
    </source>
</evidence>
<keyword evidence="2" id="KW-0812">Transmembrane</keyword>
<organism evidence="3 4">
    <name type="scientific">Streptomyces rimosus subsp. rimosus</name>
    <dbReference type="NCBI Taxonomy" id="132474"/>
    <lineage>
        <taxon>Bacteria</taxon>
        <taxon>Bacillati</taxon>
        <taxon>Actinomycetota</taxon>
        <taxon>Actinomycetes</taxon>
        <taxon>Kitasatosporales</taxon>
        <taxon>Streptomycetaceae</taxon>
        <taxon>Streptomyces</taxon>
    </lineage>
</organism>
<name>A0ABY3Z497_STRRM</name>
<feature type="compositionally biased region" description="Pro residues" evidence="1">
    <location>
        <begin position="58"/>
        <end position="69"/>
    </location>
</feature>
<keyword evidence="2" id="KW-1133">Transmembrane helix</keyword>
<evidence type="ECO:0008006" key="5">
    <source>
        <dbReference type="Google" id="ProtNLM"/>
    </source>
</evidence>
<feature type="region of interest" description="Disordered" evidence="1">
    <location>
        <begin position="1"/>
        <end position="29"/>
    </location>
</feature>
<keyword evidence="2" id="KW-0472">Membrane</keyword>
<keyword evidence="4" id="KW-1185">Reference proteome</keyword>
<proteinExistence type="predicted"/>
<accession>A0ABY3Z497</accession>
<evidence type="ECO:0000256" key="2">
    <source>
        <dbReference type="SAM" id="Phobius"/>
    </source>
</evidence>
<dbReference type="EMBL" id="CP094298">
    <property type="protein sequence ID" value="UNZ05136.1"/>
    <property type="molecule type" value="Genomic_DNA"/>
</dbReference>
<feature type="transmembrane region" description="Helical" evidence="2">
    <location>
        <begin position="107"/>
        <end position="126"/>
    </location>
</feature>
<sequence length="157" mass="16562">MSPQPLPGPQHQYGGQQLPGWPAEAPLNGPVELYGERDPVVWVPDAYGQMVPMRRPQAPAPVQPTPPRDLSPQPLIDPLAQRLIGGGIGGGALAAGVGWGAAQIVDAATAAGAGLIGWAILIVLLLKTGRRDGDTYNINQTVHAEAKWFGRIDTDFH</sequence>
<evidence type="ECO:0000313" key="3">
    <source>
        <dbReference type="EMBL" id="UNZ05136.1"/>
    </source>
</evidence>
<dbReference type="Proteomes" id="UP000829494">
    <property type="component" value="Chromosome"/>
</dbReference>
<dbReference type="GeneID" id="66855755"/>
<evidence type="ECO:0000256" key="1">
    <source>
        <dbReference type="SAM" id="MobiDB-lite"/>
    </source>
</evidence>